<dbReference type="Pfam" id="PF00874">
    <property type="entry name" value="PRD"/>
    <property type="match status" value="2"/>
</dbReference>
<dbReference type="InterPro" id="IPR036650">
    <property type="entry name" value="CAT_RNA-bd_dom_sf"/>
</dbReference>
<evidence type="ECO:0000256" key="5">
    <source>
        <dbReference type="ARBA" id="ARBA00023163"/>
    </source>
</evidence>
<evidence type="ECO:0000313" key="8">
    <source>
        <dbReference type="EMBL" id="SHJ05896.1"/>
    </source>
</evidence>
<organism evidence="8 9">
    <name type="scientific">Propionispora hippei DSM 15287</name>
    <dbReference type="NCBI Taxonomy" id="1123003"/>
    <lineage>
        <taxon>Bacteria</taxon>
        <taxon>Bacillati</taxon>
        <taxon>Bacillota</taxon>
        <taxon>Negativicutes</taxon>
        <taxon>Selenomonadales</taxon>
        <taxon>Sporomusaceae</taxon>
        <taxon>Propionispora</taxon>
    </lineage>
</organism>
<evidence type="ECO:0000256" key="3">
    <source>
        <dbReference type="ARBA" id="ARBA00023015"/>
    </source>
</evidence>
<sequence>MRIKKVLNNNTLIIDDDGVEKVVMGLGIGFQKKANDLVDRSKIEKIFTMTNNQEYKKFKEILETLPAEHIHLAEQIISHAEQTLHTELNEHIHVALTDHISFAIERITAGMSIHNELLEQIKAVYPEEYAIGTWAQRLISQTMQLTIPEDEAGFIALHVRTARMGCDELTVPVDVSYAIRDMVDIIVSDFDLTLAEESLPYQRLVTHLRFAFQRLLNKQPFHGMDDDIYQVIKEKCGPSFQCALRLRAYVEAQYGLTFPDAECAYIALHIHKVADF</sequence>
<keyword evidence="9" id="KW-1185">Reference proteome</keyword>
<evidence type="ECO:0000313" key="9">
    <source>
        <dbReference type="Proteomes" id="UP000322917"/>
    </source>
</evidence>
<keyword evidence="1" id="KW-0677">Repeat</keyword>
<dbReference type="EMBL" id="FQZD01000011">
    <property type="protein sequence ID" value="SHJ05896.1"/>
    <property type="molecule type" value="Genomic_DNA"/>
</dbReference>
<proteinExistence type="inferred from homology"/>
<dbReference type="InterPro" id="IPR036634">
    <property type="entry name" value="PRD_sf"/>
</dbReference>
<dbReference type="PROSITE" id="PS51372">
    <property type="entry name" value="PRD_2"/>
    <property type="match status" value="2"/>
</dbReference>
<reference evidence="8 9" key="1">
    <citation type="submission" date="2016-11" db="EMBL/GenBank/DDBJ databases">
        <authorList>
            <person name="Varghese N."/>
            <person name="Submissions S."/>
        </authorList>
    </citation>
    <scope>NUCLEOTIDE SEQUENCE [LARGE SCALE GENOMIC DNA]</scope>
    <source>
        <strain evidence="8 9">DSM 15287</strain>
    </source>
</reference>
<keyword evidence="5" id="KW-0804">Transcription</keyword>
<feature type="domain" description="PRD" evidence="7">
    <location>
        <begin position="64"/>
        <end position="169"/>
    </location>
</feature>
<dbReference type="SMART" id="SM01061">
    <property type="entry name" value="CAT_RBD"/>
    <property type="match status" value="1"/>
</dbReference>
<dbReference type="InterPro" id="IPR050661">
    <property type="entry name" value="BglG_antiterminators"/>
</dbReference>
<accession>A0A1M6G7J1</accession>
<keyword evidence="4" id="KW-0010">Activator</keyword>
<dbReference type="Gene3D" id="2.30.24.10">
    <property type="entry name" value="CAT RNA-binding domain"/>
    <property type="match status" value="1"/>
</dbReference>
<evidence type="ECO:0000256" key="4">
    <source>
        <dbReference type="ARBA" id="ARBA00023159"/>
    </source>
</evidence>
<evidence type="ECO:0000256" key="1">
    <source>
        <dbReference type="ARBA" id="ARBA00022737"/>
    </source>
</evidence>
<dbReference type="Pfam" id="PF03123">
    <property type="entry name" value="CAT_RBD"/>
    <property type="match status" value="1"/>
</dbReference>
<dbReference type="PANTHER" id="PTHR30185">
    <property type="entry name" value="CRYPTIC BETA-GLUCOSIDE BGL OPERON ANTITERMINATOR"/>
    <property type="match status" value="1"/>
</dbReference>
<dbReference type="PROSITE" id="PS00654">
    <property type="entry name" value="PRD_1"/>
    <property type="match status" value="1"/>
</dbReference>
<dbReference type="RefSeq" id="WP_149734438.1">
    <property type="nucleotide sequence ID" value="NZ_FQZD01000011.1"/>
</dbReference>
<evidence type="ECO:0000256" key="6">
    <source>
        <dbReference type="ARBA" id="ARBA00038510"/>
    </source>
</evidence>
<dbReference type="InterPro" id="IPR001550">
    <property type="entry name" value="Transcrpt_antitermin_CS"/>
</dbReference>
<dbReference type="Proteomes" id="UP000322917">
    <property type="component" value="Unassembled WGS sequence"/>
</dbReference>
<gene>
    <name evidence="8" type="ORF">SAMN02745170_01654</name>
</gene>
<dbReference type="SUPFAM" id="SSF63520">
    <property type="entry name" value="PTS-regulatory domain, PRD"/>
    <property type="match status" value="2"/>
</dbReference>
<keyword evidence="2" id="KW-0694">RNA-binding</keyword>
<dbReference type="InterPro" id="IPR011608">
    <property type="entry name" value="PRD"/>
</dbReference>
<dbReference type="Gene3D" id="1.10.1790.10">
    <property type="entry name" value="PRD domain"/>
    <property type="match status" value="2"/>
</dbReference>
<evidence type="ECO:0000259" key="7">
    <source>
        <dbReference type="PROSITE" id="PS51372"/>
    </source>
</evidence>
<dbReference type="OrthoDB" id="3175596at2"/>
<dbReference type="GO" id="GO:0045893">
    <property type="term" value="P:positive regulation of DNA-templated transcription"/>
    <property type="evidence" value="ECO:0007669"/>
    <property type="project" value="InterPro"/>
</dbReference>
<dbReference type="GO" id="GO:0003723">
    <property type="term" value="F:RNA binding"/>
    <property type="evidence" value="ECO:0007669"/>
    <property type="project" value="UniProtKB-KW"/>
</dbReference>
<protein>
    <submittedName>
        <fullName evidence="8">Transcriptional antiterminator, BglG family</fullName>
    </submittedName>
</protein>
<dbReference type="SUPFAM" id="SSF50151">
    <property type="entry name" value="SacY-like RNA-binding domain"/>
    <property type="match status" value="1"/>
</dbReference>
<name>A0A1M6G7J1_9FIRM</name>
<dbReference type="InterPro" id="IPR004341">
    <property type="entry name" value="CAT_RNA-bd_dom"/>
</dbReference>
<dbReference type="PANTHER" id="PTHR30185:SF15">
    <property type="entry name" value="CRYPTIC BETA-GLUCOSIDE BGL OPERON ANTITERMINATOR"/>
    <property type="match status" value="1"/>
</dbReference>
<evidence type="ECO:0000256" key="2">
    <source>
        <dbReference type="ARBA" id="ARBA00022884"/>
    </source>
</evidence>
<feature type="domain" description="PRD" evidence="7">
    <location>
        <begin position="170"/>
        <end position="276"/>
    </location>
</feature>
<dbReference type="AlphaFoldDB" id="A0A1M6G7J1"/>
<keyword evidence="3" id="KW-0805">Transcription regulation</keyword>
<comment type="similarity">
    <text evidence="6">Belongs to the transcriptional antiterminator BglG family.</text>
</comment>